<organism evidence="2 5">
    <name type="scientific">Adineta steineri</name>
    <dbReference type="NCBI Taxonomy" id="433720"/>
    <lineage>
        <taxon>Eukaryota</taxon>
        <taxon>Metazoa</taxon>
        <taxon>Spiralia</taxon>
        <taxon>Gnathifera</taxon>
        <taxon>Rotifera</taxon>
        <taxon>Eurotatoria</taxon>
        <taxon>Bdelloidea</taxon>
        <taxon>Adinetida</taxon>
        <taxon>Adinetidae</taxon>
        <taxon>Adineta</taxon>
    </lineage>
</organism>
<dbReference type="EMBL" id="CAJNOE010001932">
    <property type="protein sequence ID" value="CAF1458815.1"/>
    <property type="molecule type" value="Genomic_DNA"/>
</dbReference>
<dbReference type="Proteomes" id="UP000663844">
    <property type="component" value="Unassembled WGS sequence"/>
</dbReference>
<dbReference type="EMBL" id="CAJNOG010001276">
    <property type="protein sequence ID" value="CAF1427971.1"/>
    <property type="molecule type" value="Genomic_DNA"/>
</dbReference>
<evidence type="ECO:0000313" key="4">
    <source>
        <dbReference type="EMBL" id="CAF4067652.1"/>
    </source>
</evidence>
<evidence type="ECO:0000313" key="5">
    <source>
        <dbReference type="Proteomes" id="UP000663860"/>
    </source>
</evidence>
<dbReference type="EMBL" id="CAJOBB010003965">
    <property type="protein sequence ID" value="CAF4067652.1"/>
    <property type="molecule type" value="Genomic_DNA"/>
</dbReference>
<dbReference type="Proteomes" id="UP000663868">
    <property type="component" value="Unassembled WGS sequence"/>
</dbReference>
<reference evidence="2" key="1">
    <citation type="submission" date="2021-02" db="EMBL/GenBank/DDBJ databases">
        <authorList>
            <person name="Nowell W R."/>
        </authorList>
    </citation>
    <scope>NUCLEOTIDE SEQUENCE</scope>
</reference>
<evidence type="ECO:0000313" key="2">
    <source>
        <dbReference type="EMBL" id="CAF1458815.1"/>
    </source>
</evidence>
<accession>A0A815Q7S5</accession>
<dbReference type="EMBL" id="CAJOAZ010003737">
    <property type="protein sequence ID" value="CAF4025411.1"/>
    <property type="molecule type" value="Genomic_DNA"/>
</dbReference>
<protein>
    <submittedName>
        <fullName evidence="2">Uncharacterized protein</fullName>
    </submittedName>
</protein>
<evidence type="ECO:0000313" key="3">
    <source>
        <dbReference type="EMBL" id="CAF4025411.1"/>
    </source>
</evidence>
<dbReference type="AlphaFoldDB" id="A0A815Q7S5"/>
<evidence type="ECO:0000313" key="1">
    <source>
        <dbReference type="EMBL" id="CAF1427971.1"/>
    </source>
</evidence>
<dbReference type="Proteomes" id="UP000663860">
    <property type="component" value="Unassembled WGS sequence"/>
</dbReference>
<sequence>MAICWHADPTQLVHDIRHIGHQLENEQQHKQLSAISISSTSSIGGQYITTPHRQSENIQLLFDRKEDDDDEDAYAVSVNASTEVFSTIKLLPQYTKRTIVQNA</sequence>
<gene>
    <name evidence="2" type="ORF">IZO911_LOCUS42803</name>
    <name evidence="1" type="ORF">JYZ213_LOCUS39395</name>
    <name evidence="4" type="ORF">KXQ929_LOCUS32538</name>
    <name evidence="3" type="ORF">OXD698_LOCUS30964</name>
</gene>
<proteinExistence type="predicted"/>
<dbReference type="Proteomes" id="UP000663845">
    <property type="component" value="Unassembled WGS sequence"/>
</dbReference>
<name>A0A815Q7S5_9BILA</name>
<comment type="caution">
    <text evidence="2">The sequence shown here is derived from an EMBL/GenBank/DDBJ whole genome shotgun (WGS) entry which is preliminary data.</text>
</comment>